<comment type="caution">
    <text evidence="1">The sequence shown here is derived from an EMBL/GenBank/DDBJ whole genome shotgun (WGS) entry which is preliminary data.</text>
</comment>
<proteinExistence type="predicted"/>
<dbReference type="RefSeq" id="WP_200351455.1">
    <property type="nucleotide sequence ID" value="NZ_BAABHZ010000006.1"/>
</dbReference>
<dbReference type="AlphaFoldDB" id="A0A934R439"/>
<dbReference type="NCBIfam" id="TIGR01558">
    <property type="entry name" value="sm_term_P27"/>
    <property type="match status" value="1"/>
</dbReference>
<sequence>MRGAKQKPNSLLAAGGSKHLRLLEPVMKAPIGDAPEHFRGVAMETWVWAVERLTEAGTIYDADRVALETLCLAVHRQQEAQDFINDMGVIYEDPVKGWTKNPACTVITAENNIIARLLAEFGLTPASRGKVQGPTEKKKSRFEGF</sequence>
<organism evidence="1 2">
    <name type="scientific">Luteolibacter yonseiensis</name>
    <dbReference type="NCBI Taxonomy" id="1144680"/>
    <lineage>
        <taxon>Bacteria</taxon>
        <taxon>Pseudomonadati</taxon>
        <taxon>Verrucomicrobiota</taxon>
        <taxon>Verrucomicrobiia</taxon>
        <taxon>Verrucomicrobiales</taxon>
        <taxon>Verrucomicrobiaceae</taxon>
        <taxon>Luteolibacter</taxon>
    </lineage>
</organism>
<reference evidence="1" key="1">
    <citation type="submission" date="2021-01" db="EMBL/GenBank/DDBJ databases">
        <title>Modified the classification status of verrucomicrobia.</title>
        <authorList>
            <person name="Feng X."/>
        </authorList>
    </citation>
    <scope>NUCLEOTIDE SEQUENCE</scope>
    <source>
        <strain evidence="1">JCM 18052</strain>
    </source>
</reference>
<evidence type="ECO:0000313" key="2">
    <source>
        <dbReference type="Proteomes" id="UP000600139"/>
    </source>
</evidence>
<name>A0A934R439_9BACT</name>
<evidence type="ECO:0000313" key="1">
    <source>
        <dbReference type="EMBL" id="MBK1816522.1"/>
    </source>
</evidence>
<dbReference type="Proteomes" id="UP000600139">
    <property type="component" value="Unassembled WGS sequence"/>
</dbReference>
<gene>
    <name evidence="1" type="ORF">JIN84_12925</name>
</gene>
<accession>A0A934R439</accession>
<keyword evidence="2" id="KW-1185">Reference proteome</keyword>
<dbReference type="InterPro" id="IPR006448">
    <property type="entry name" value="Phage_term_ssu_P27"/>
</dbReference>
<dbReference type="Pfam" id="PF05119">
    <property type="entry name" value="Terminase_4"/>
    <property type="match status" value="1"/>
</dbReference>
<dbReference type="EMBL" id="JAENIK010000011">
    <property type="protein sequence ID" value="MBK1816522.1"/>
    <property type="molecule type" value="Genomic_DNA"/>
</dbReference>
<protein>
    <submittedName>
        <fullName evidence="1">Phage terminase small subunit P27 family</fullName>
    </submittedName>
</protein>